<dbReference type="Proteomes" id="UP001057402">
    <property type="component" value="Chromosome 3"/>
</dbReference>
<keyword evidence="2" id="KW-1185">Reference proteome</keyword>
<evidence type="ECO:0000313" key="1">
    <source>
        <dbReference type="EMBL" id="KAI4382376.1"/>
    </source>
</evidence>
<name>A0ACB9RVW9_9MYRT</name>
<organism evidence="1 2">
    <name type="scientific">Melastoma candidum</name>
    <dbReference type="NCBI Taxonomy" id="119954"/>
    <lineage>
        <taxon>Eukaryota</taxon>
        <taxon>Viridiplantae</taxon>
        <taxon>Streptophyta</taxon>
        <taxon>Embryophyta</taxon>
        <taxon>Tracheophyta</taxon>
        <taxon>Spermatophyta</taxon>
        <taxon>Magnoliopsida</taxon>
        <taxon>eudicotyledons</taxon>
        <taxon>Gunneridae</taxon>
        <taxon>Pentapetalae</taxon>
        <taxon>rosids</taxon>
        <taxon>malvids</taxon>
        <taxon>Myrtales</taxon>
        <taxon>Melastomataceae</taxon>
        <taxon>Melastomatoideae</taxon>
        <taxon>Melastomateae</taxon>
        <taxon>Melastoma</taxon>
    </lineage>
</organism>
<protein>
    <submittedName>
        <fullName evidence="1">Uncharacterized protein</fullName>
    </submittedName>
</protein>
<comment type="caution">
    <text evidence="1">The sequence shown here is derived from an EMBL/GenBank/DDBJ whole genome shotgun (WGS) entry which is preliminary data.</text>
</comment>
<accession>A0ACB9RVW9</accession>
<gene>
    <name evidence="1" type="ORF">MLD38_008350</name>
</gene>
<reference evidence="2" key="1">
    <citation type="journal article" date="2023" name="Front. Plant Sci.">
        <title>Chromosomal-level genome assembly of Melastoma candidum provides insights into trichome evolution.</title>
        <authorList>
            <person name="Zhong Y."/>
            <person name="Wu W."/>
            <person name="Sun C."/>
            <person name="Zou P."/>
            <person name="Liu Y."/>
            <person name="Dai S."/>
            <person name="Zhou R."/>
        </authorList>
    </citation>
    <scope>NUCLEOTIDE SEQUENCE [LARGE SCALE GENOMIC DNA]</scope>
</reference>
<evidence type="ECO:0000313" key="2">
    <source>
        <dbReference type="Proteomes" id="UP001057402"/>
    </source>
</evidence>
<sequence length="96" mass="10576">MLFLSDGDKAEAKLNRDSVSFCLNAVEELHKEAGADLNRNLNKKSRDKSEHLKKDRLKMNSDYVPMVGSSATQSATISTSVTSDGRKEEANIGLNF</sequence>
<dbReference type="EMBL" id="CM042882">
    <property type="protein sequence ID" value="KAI4382376.1"/>
    <property type="molecule type" value="Genomic_DNA"/>
</dbReference>
<proteinExistence type="predicted"/>